<keyword evidence="2" id="KW-1185">Reference proteome</keyword>
<comment type="caution">
    <text evidence="1">The sequence shown here is derived from an EMBL/GenBank/DDBJ whole genome shotgun (WGS) entry which is preliminary data.</text>
</comment>
<protein>
    <submittedName>
        <fullName evidence="1">Uncharacterized protein</fullName>
    </submittedName>
</protein>
<reference evidence="1" key="1">
    <citation type="submission" date="2019-10" db="EMBL/GenBank/DDBJ databases">
        <authorList>
            <person name="Soares A.E.R."/>
            <person name="Aleixo A."/>
            <person name="Schneider P."/>
            <person name="Miyaki C.Y."/>
            <person name="Schneider M.P."/>
            <person name="Mello C."/>
            <person name="Vasconcelos A.T.R."/>
        </authorList>
    </citation>
    <scope>NUCLEOTIDE SEQUENCE</scope>
    <source>
        <tissue evidence="1">Muscle</tissue>
    </source>
</reference>
<evidence type="ECO:0000313" key="1">
    <source>
        <dbReference type="EMBL" id="KAJ7411816.1"/>
    </source>
</evidence>
<organism evidence="1 2">
    <name type="scientific">Willisornis vidua</name>
    <name type="common">Xingu scale-backed antbird</name>
    <dbReference type="NCBI Taxonomy" id="1566151"/>
    <lineage>
        <taxon>Eukaryota</taxon>
        <taxon>Metazoa</taxon>
        <taxon>Chordata</taxon>
        <taxon>Craniata</taxon>
        <taxon>Vertebrata</taxon>
        <taxon>Euteleostomi</taxon>
        <taxon>Archelosauria</taxon>
        <taxon>Archosauria</taxon>
        <taxon>Dinosauria</taxon>
        <taxon>Saurischia</taxon>
        <taxon>Theropoda</taxon>
        <taxon>Coelurosauria</taxon>
        <taxon>Aves</taxon>
        <taxon>Neognathae</taxon>
        <taxon>Neoaves</taxon>
        <taxon>Telluraves</taxon>
        <taxon>Australaves</taxon>
        <taxon>Passeriformes</taxon>
        <taxon>Thamnophilidae</taxon>
        <taxon>Willisornis</taxon>
    </lineage>
</organism>
<name>A0ABQ9CZL7_9PASS</name>
<gene>
    <name evidence="1" type="ORF">WISP_100199</name>
</gene>
<dbReference type="EMBL" id="WHWB01034282">
    <property type="protein sequence ID" value="KAJ7411816.1"/>
    <property type="molecule type" value="Genomic_DNA"/>
</dbReference>
<dbReference type="Proteomes" id="UP001145742">
    <property type="component" value="Unassembled WGS sequence"/>
</dbReference>
<sequence length="72" mass="8266">MCRRSIMNRALLTQLKCEKEGQKEEAVTGSLEKHGDISRVYKDGVAKVEAHLQMKLPKINRMAQYSQEMTID</sequence>
<accession>A0ABQ9CZL7</accession>
<evidence type="ECO:0000313" key="2">
    <source>
        <dbReference type="Proteomes" id="UP001145742"/>
    </source>
</evidence>
<proteinExistence type="predicted"/>